<dbReference type="EMBL" id="MQUR01000049">
    <property type="protein sequence ID" value="OLZ63457.1"/>
    <property type="molecule type" value="Genomic_DNA"/>
</dbReference>
<protein>
    <recommendedName>
        <fullName evidence="2">Histidine kinase/HSP90-like ATPase domain-containing protein</fullName>
    </recommendedName>
</protein>
<dbReference type="PANTHER" id="PTHR35526:SF3">
    <property type="entry name" value="ANTI-SIGMA-F FACTOR RSBW"/>
    <property type="match status" value="1"/>
</dbReference>
<keyword evidence="1" id="KW-0723">Serine/threonine-protein kinase</keyword>
<evidence type="ECO:0000313" key="4">
    <source>
        <dbReference type="Proteomes" id="UP000187151"/>
    </source>
</evidence>
<dbReference type="InterPro" id="IPR036890">
    <property type="entry name" value="HATPase_C_sf"/>
</dbReference>
<dbReference type="Pfam" id="PF02518">
    <property type="entry name" value="HATPase_c"/>
    <property type="match status" value="1"/>
</dbReference>
<evidence type="ECO:0000256" key="1">
    <source>
        <dbReference type="ARBA" id="ARBA00022527"/>
    </source>
</evidence>
<dbReference type="InterPro" id="IPR050267">
    <property type="entry name" value="Anti-sigma-factor_SerPK"/>
</dbReference>
<keyword evidence="4" id="KW-1185">Reference proteome</keyword>
<accession>A0ABX3G410</accession>
<organism evidence="3 4">
    <name type="scientific">Streptomyces amritsarensis</name>
    <dbReference type="NCBI Taxonomy" id="681158"/>
    <lineage>
        <taxon>Bacteria</taxon>
        <taxon>Bacillati</taxon>
        <taxon>Actinomycetota</taxon>
        <taxon>Actinomycetes</taxon>
        <taxon>Kitasatosporales</taxon>
        <taxon>Streptomycetaceae</taxon>
        <taxon>Streptomyces</taxon>
    </lineage>
</organism>
<sequence>MVPGSVRAARERTERSLVLFGLHSTSALFGAALLVVSELVTNAVRHAQQAPDAEITLHMTEHLLVVAVADLDSRPIVLADTGRSGRGLRTVADMARAFGGDIRIEPASTGRGKSVVVRFVLPEGTP</sequence>
<dbReference type="SUPFAM" id="SSF55874">
    <property type="entry name" value="ATPase domain of HSP90 chaperone/DNA topoisomerase II/histidine kinase"/>
    <property type="match status" value="1"/>
</dbReference>
<comment type="caution">
    <text evidence="3">The sequence shown here is derived from an EMBL/GenBank/DDBJ whole genome shotgun (WGS) entry which is preliminary data.</text>
</comment>
<keyword evidence="1" id="KW-0808">Transferase</keyword>
<feature type="domain" description="Histidine kinase/HSP90-like ATPase" evidence="2">
    <location>
        <begin position="34"/>
        <end position="121"/>
    </location>
</feature>
<keyword evidence="1" id="KW-0418">Kinase</keyword>
<dbReference type="Gene3D" id="3.30.565.10">
    <property type="entry name" value="Histidine kinase-like ATPase, C-terminal domain"/>
    <property type="match status" value="1"/>
</dbReference>
<proteinExistence type="predicted"/>
<name>A0ABX3G410_9ACTN</name>
<dbReference type="PANTHER" id="PTHR35526">
    <property type="entry name" value="ANTI-SIGMA-F FACTOR RSBW-RELATED"/>
    <property type="match status" value="1"/>
</dbReference>
<dbReference type="InterPro" id="IPR003594">
    <property type="entry name" value="HATPase_dom"/>
</dbReference>
<gene>
    <name evidence="3" type="ORF">AVW11_20590</name>
</gene>
<evidence type="ECO:0000259" key="2">
    <source>
        <dbReference type="Pfam" id="PF02518"/>
    </source>
</evidence>
<dbReference type="Proteomes" id="UP000187151">
    <property type="component" value="Unassembled WGS sequence"/>
</dbReference>
<reference evidence="3 4" key="1">
    <citation type="submission" date="2016-01" db="EMBL/GenBank/DDBJ databases">
        <title>Streptomyces amritsarensis strain MTCC 11845 genome sequencing and assembly.</title>
        <authorList>
            <person name="Sharma D."/>
            <person name="Nair G.R."/>
            <person name="Kaur G."/>
            <person name="Manhas R.K."/>
            <person name="Mayilraj S."/>
        </authorList>
    </citation>
    <scope>NUCLEOTIDE SEQUENCE [LARGE SCALE GENOMIC DNA]</scope>
    <source>
        <strain evidence="3 4">MTCC 11845</strain>
    </source>
</reference>
<evidence type="ECO:0000313" key="3">
    <source>
        <dbReference type="EMBL" id="OLZ63457.1"/>
    </source>
</evidence>